<dbReference type="SUPFAM" id="SSF56112">
    <property type="entry name" value="Protein kinase-like (PK-like)"/>
    <property type="match status" value="1"/>
</dbReference>
<feature type="domain" description="Protein kinase" evidence="1">
    <location>
        <begin position="264"/>
        <end position="491"/>
    </location>
</feature>
<dbReference type="InterPro" id="IPR053235">
    <property type="entry name" value="Ser_Thr_kinase"/>
</dbReference>
<keyword evidence="3" id="KW-1185">Reference proteome</keyword>
<dbReference type="RefSeq" id="XP_066662764.1">
    <property type="nucleotide sequence ID" value="XM_066817072.1"/>
</dbReference>
<sequence>MTPMFRSSIRVPEDLESSDDSIPLDKLIIDDNHRDEGIRILVRPLTRSRSVSPGSDSCRWLALRAEVAAAAAEKAETKVLAVTQTSKDINFALRIPGESGVDETRPPIWCELYYDPASDNQILYNRSDVPITLTKLSLSLVDGEDDYANFEEELVPGTTKELCPASWRLSVYGTGVIDFRVLSKRAATVFSATISSSSDALNSSAKRSFSEKDGGEVATAEKRRRIANVNDDGAIVFYPQALLQVGKDETIAIPGGYELDQYQLTKRDQIATTAASSVFTAQHSKVPEVPDGGVITVKVLKTSGPNNARPQDSHRNVIRQADVWLREYRSQDDLQHESIVKLYGGDARYLSLYMEHVDGKDLAARSVWRDAGTDIFTGDRADAVRILKDIAGALNYVHQRKRVHNDIKPANILYSRDRGAVLCDFGLSTLSNDAATNGGTPYYVPPEFIGKKLRGSPSDVWALGVTMLYVLKKITFPDARGRQGHPSSCTG</sequence>
<evidence type="ECO:0000313" key="3">
    <source>
        <dbReference type="Proteomes" id="UP001433268"/>
    </source>
</evidence>
<dbReference type="GeneID" id="92050132"/>
<dbReference type="PROSITE" id="PS50011">
    <property type="entry name" value="PROTEIN_KINASE_DOM"/>
    <property type="match status" value="1"/>
</dbReference>
<reference evidence="2 3" key="1">
    <citation type="submission" date="2023-01" db="EMBL/GenBank/DDBJ databases">
        <title>Analysis of 21 Apiospora genomes using comparative genomics revels a genus with tremendous synthesis potential of carbohydrate active enzymes and secondary metabolites.</title>
        <authorList>
            <person name="Sorensen T."/>
        </authorList>
    </citation>
    <scope>NUCLEOTIDE SEQUENCE [LARGE SCALE GENOMIC DNA]</scope>
    <source>
        <strain evidence="2 3">CBS 114990</strain>
    </source>
</reference>
<dbReference type="SMART" id="SM00220">
    <property type="entry name" value="S_TKc"/>
    <property type="match status" value="1"/>
</dbReference>
<dbReference type="PANTHER" id="PTHR24361">
    <property type="entry name" value="MITOGEN-ACTIVATED KINASE KINASE KINASE"/>
    <property type="match status" value="1"/>
</dbReference>
<comment type="caution">
    <text evidence="2">The sequence shown here is derived from an EMBL/GenBank/DDBJ whole genome shotgun (WGS) entry which is preliminary data.</text>
</comment>
<dbReference type="InterPro" id="IPR011009">
    <property type="entry name" value="Kinase-like_dom_sf"/>
</dbReference>
<protein>
    <recommendedName>
        <fullName evidence="1">Protein kinase domain-containing protein</fullName>
    </recommendedName>
</protein>
<evidence type="ECO:0000313" key="2">
    <source>
        <dbReference type="EMBL" id="KAK8066011.1"/>
    </source>
</evidence>
<dbReference type="Gene3D" id="1.10.510.10">
    <property type="entry name" value="Transferase(Phosphotransferase) domain 1"/>
    <property type="match status" value="1"/>
</dbReference>
<evidence type="ECO:0000259" key="1">
    <source>
        <dbReference type="PROSITE" id="PS50011"/>
    </source>
</evidence>
<dbReference type="Pfam" id="PF00069">
    <property type="entry name" value="Pkinase"/>
    <property type="match status" value="1"/>
</dbReference>
<proteinExistence type="predicted"/>
<name>A0ABR1V4B4_9PEZI</name>
<dbReference type="Proteomes" id="UP001433268">
    <property type="component" value="Unassembled WGS sequence"/>
</dbReference>
<gene>
    <name evidence="2" type="ORF">PG997_012758</name>
</gene>
<dbReference type="InterPro" id="IPR000719">
    <property type="entry name" value="Prot_kinase_dom"/>
</dbReference>
<accession>A0ABR1V4B4</accession>
<dbReference type="EMBL" id="JAQQWN010000009">
    <property type="protein sequence ID" value="KAK8066011.1"/>
    <property type="molecule type" value="Genomic_DNA"/>
</dbReference>
<organism evidence="2 3">
    <name type="scientific">Apiospora hydei</name>
    <dbReference type="NCBI Taxonomy" id="1337664"/>
    <lineage>
        <taxon>Eukaryota</taxon>
        <taxon>Fungi</taxon>
        <taxon>Dikarya</taxon>
        <taxon>Ascomycota</taxon>
        <taxon>Pezizomycotina</taxon>
        <taxon>Sordariomycetes</taxon>
        <taxon>Xylariomycetidae</taxon>
        <taxon>Amphisphaeriales</taxon>
        <taxon>Apiosporaceae</taxon>
        <taxon>Apiospora</taxon>
    </lineage>
</organism>